<evidence type="ECO:0000259" key="2">
    <source>
        <dbReference type="Pfam" id="PF17761"/>
    </source>
</evidence>
<dbReference type="PANTHER" id="PTHR30547">
    <property type="entry name" value="UNCHARACTERIZED PROTEIN YHCG-RELATED"/>
    <property type="match status" value="1"/>
</dbReference>
<dbReference type="Pfam" id="PF06250">
    <property type="entry name" value="YhcG_C"/>
    <property type="match status" value="1"/>
</dbReference>
<evidence type="ECO:0000313" key="3">
    <source>
        <dbReference type="EMBL" id="MEX6686165.1"/>
    </source>
</evidence>
<reference evidence="3 4" key="1">
    <citation type="submission" date="2023-07" db="EMBL/GenBank/DDBJ databases">
        <authorList>
            <person name="Lian W.-H."/>
        </authorList>
    </citation>
    <scope>NUCLEOTIDE SEQUENCE [LARGE SCALE GENOMIC DNA]</scope>
    <source>
        <strain evidence="3 4">SYSU DXS3180</strain>
    </source>
</reference>
<proteinExistence type="predicted"/>
<dbReference type="Gene3D" id="3.40.1350.10">
    <property type="match status" value="1"/>
</dbReference>
<dbReference type="InterPro" id="IPR041527">
    <property type="entry name" value="YhcG_N"/>
</dbReference>
<dbReference type="InterPro" id="IPR053148">
    <property type="entry name" value="PD-DEXK-like_domain"/>
</dbReference>
<feature type="domain" description="YhcG N-terminal" evidence="2">
    <location>
        <begin position="143"/>
        <end position="196"/>
    </location>
</feature>
<dbReference type="EMBL" id="JAULBC010000001">
    <property type="protein sequence ID" value="MEX6686165.1"/>
    <property type="molecule type" value="Genomic_DNA"/>
</dbReference>
<protein>
    <submittedName>
        <fullName evidence="3">PDDEXK nuclease domain-containing protein</fullName>
    </submittedName>
</protein>
<keyword evidence="4" id="KW-1185">Reference proteome</keyword>
<comment type="caution">
    <text evidence="3">The sequence shown here is derived from an EMBL/GenBank/DDBJ whole genome shotgun (WGS) entry which is preliminary data.</text>
</comment>
<sequence>MAINKRKYSKWLSELKQNIYQSKIQTALQINRNMLMLYWILGKQITDKVEIEGWGMKIVDQLSHDLQFAFPDLKGFARRNLMYMKTFYKAYPNLLIVQQAAAQLEKKRQSTATTQLAANDKNYKKKIVQQAAAQIGDNYFSIPNPLLVNIPWGHHMLLLDKISCNEERIWYIQKIVEHNWSRSVLLYQIESGLYERQQNKKKSSNFHLTLPKRQGELANAILKDPYKFDFLQINERTTERDLELKLITHIQEFLIELGAGFAFVGRQYKLKLGRKEYFIDLLFYHLKLRCYIIIELKLDEFEFAHSGQMNGYLNIVDHQLKTDADNPTIGIILCSSKDDIEVDFALKHLNRPIGVSEYCTLKTLPKNIREALPTPLQLKNEIKRFLQYRNQSRVSKKTKEKATTP</sequence>
<feature type="domain" description="YhcG N-terminal" evidence="2">
    <location>
        <begin position="14"/>
        <end position="106"/>
    </location>
</feature>
<accession>A0ABV3Z989</accession>
<dbReference type="Proteomes" id="UP001560573">
    <property type="component" value="Unassembled WGS sequence"/>
</dbReference>
<name>A0ABV3Z989_9BACT</name>
<evidence type="ECO:0000313" key="4">
    <source>
        <dbReference type="Proteomes" id="UP001560573"/>
    </source>
</evidence>
<dbReference type="InterPro" id="IPR009362">
    <property type="entry name" value="YhcG_C"/>
</dbReference>
<dbReference type="InterPro" id="IPR011856">
    <property type="entry name" value="tRNA_endonuc-like_dom_sf"/>
</dbReference>
<feature type="domain" description="YhcG PDDEXK nuclease" evidence="1">
    <location>
        <begin position="220"/>
        <end position="373"/>
    </location>
</feature>
<dbReference type="Pfam" id="PF17761">
    <property type="entry name" value="DUF1016_N"/>
    <property type="match status" value="2"/>
</dbReference>
<organism evidence="3 4">
    <name type="scientific">Danxiaibacter flavus</name>
    <dbReference type="NCBI Taxonomy" id="3049108"/>
    <lineage>
        <taxon>Bacteria</taxon>
        <taxon>Pseudomonadati</taxon>
        <taxon>Bacteroidota</taxon>
        <taxon>Chitinophagia</taxon>
        <taxon>Chitinophagales</taxon>
        <taxon>Chitinophagaceae</taxon>
        <taxon>Danxiaibacter</taxon>
    </lineage>
</organism>
<gene>
    <name evidence="3" type="ORF">QTN47_01595</name>
</gene>
<dbReference type="RefSeq" id="WP_369327555.1">
    <property type="nucleotide sequence ID" value="NZ_JAULBC010000001.1"/>
</dbReference>
<evidence type="ECO:0000259" key="1">
    <source>
        <dbReference type="Pfam" id="PF06250"/>
    </source>
</evidence>
<dbReference type="PANTHER" id="PTHR30547:SF0">
    <property type="entry name" value="BLR8175 PROTEIN"/>
    <property type="match status" value="1"/>
</dbReference>